<sequence>MKVTEQQPGLSRVPTDKEEVSPSYYVFFWEREEYWEHDPLDEVSYKRTSYLIEGARSIIEAEDWRRTNAKGRISALLLPVKHTSDYDNREYTRLILLSGAYVSTPEYTGGFTAEFHPPH</sequence>
<evidence type="ECO:0000313" key="2">
    <source>
        <dbReference type="Proteomes" id="UP000050488"/>
    </source>
</evidence>
<name>A0A0Q0YK24_9CORY</name>
<accession>A0A0Q0YK24</accession>
<dbReference type="OrthoDB" id="10013121at2"/>
<proteinExistence type="predicted"/>
<dbReference type="Proteomes" id="UP000050488">
    <property type="component" value="Unassembled WGS sequence"/>
</dbReference>
<dbReference type="AlphaFoldDB" id="A0A0Q0YK24"/>
<comment type="caution">
    <text evidence="1">The sequence shown here is derived from an EMBL/GenBank/DDBJ whole genome shotgun (WGS) entry which is preliminary data.</text>
</comment>
<dbReference type="RefSeq" id="WP_055175096.1">
    <property type="nucleotide sequence ID" value="NZ_JAUSQY010000001.1"/>
</dbReference>
<dbReference type="EMBL" id="LKEV01000001">
    <property type="protein sequence ID" value="KQB87175.1"/>
    <property type="molecule type" value="Genomic_DNA"/>
</dbReference>
<gene>
    <name evidence="1" type="ORF">Clow_00228</name>
</gene>
<protein>
    <submittedName>
        <fullName evidence="1">Uncharacterized protein</fullName>
    </submittedName>
</protein>
<keyword evidence="2" id="KW-1185">Reference proteome</keyword>
<dbReference type="PATRIC" id="fig|1544413.3.peg.228"/>
<evidence type="ECO:0000313" key="1">
    <source>
        <dbReference type="EMBL" id="KQB87175.1"/>
    </source>
</evidence>
<dbReference type="STRING" id="1544413.Clow_00228"/>
<organism evidence="1 2">
    <name type="scientific">Corynebacterium lowii</name>
    <dbReference type="NCBI Taxonomy" id="1544413"/>
    <lineage>
        <taxon>Bacteria</taxon>
        <taxon>Bacillati</taxon>
        <taxon>Actinomycetota</taxon>
        <taxon>Actinomycetes</taxon>
        <taxon>Mycobacteriales</taxon>
        <taxon>Corynebacteriaceae</taxon>
        <taxon>Corynebacterium</taxon>
    </lineage>
</organism>
<reference evidence="1 2" key="1">
    <citation type="submission" date="2015-10" db="EMBL/GenBank/DDBJ databases">
        <title>Corynebacteirum lowii and Corynebacterium oculi species nova, derived from human clinical disease and and emended description of Corynebacterium mastiditis.</title>
        <authorList>
            <person name="Bernard K."/>
            <person name="Pacheco A.L."/>
            <person name="Mcdougall C."/>
            <person name="Burtx T."/>
            <person name="Weibe D."/>
            <person name="Tyler S."/>
            <person name="Olson A.B."/>
            <person name="Cnockaert M."/>
            <person name="Eguchi H."/>
            <person name="Kuwahara T."/>
            <person name="Nakayama-Imaohji H."/>
            <person name="Boudewijins M."/>
            <person name="Van Hoecke F."/>
            <person name="Bernier A.-M."/>
            <person name="Vandamme P."/>
        </authorList>
    </citation>
    <scope>NUCLEOTIDE SEQUENCE [LARGE SCALE GENOMIC DNA]</scope>
    <source>
        <strain evidence="1 2">NML 130206</strain>
    </source>
</reference>